<evidence type="ECO:0000313" key="2">
    <source>
        <dbReference type="Proteomes" id="UP000472277"/>
    </source>
</evidence>
<dbReference type="GeneTree" id="ENSGT00990000211920"/>
<reference evidence="1" key="1">
    <citation type="submission" date="2025-08" db="UniProtKB">
        <authorList>
            <consortium name="Ensembl"/>
        </authorList>
    </citation>
    <scope>IDENTIFICATION</scope>
</reference>
<protein>
    <submittedName>
        <fullName evidence="1">Uncharacterized protein</fullName>
    </submittedName>
</protein>
<keyword evidence="2" id="KW-1185">Reference proteome</keyword>
<dbReference type="Proteomes" id="UP000472277">
    <property type="component" value="Chromosome 7"/>
</dbReference>
<name>A0A673VQS3_SALTR</name>
<dbReference type="OMA" id="HEFEGHY"/>
<evidence type="ECO:0000313" key="1">
    <source>
        <dbReference type="Ensembl" id="ENSSTUP00000002509.1"/>
    </source>
</evidence>
<proteinExistence type="predicted"/>
<dbReference type="InParanoid" id="A0A673VQS3"/>
<sequence length="107" mass="12039">MLSALQQSTCSALFTQIHPHCLTRTPLFQTVPTLHEFEGHYAVRKNYSGKHKMRKKYKTVRLCKNKPTEAHLLGSSRQDGVVTISVHVKPGSEQNALTAAHIVYEPN</sequence>
<accession>A0A673VQS3</accession>
<reference evidence="1" key="2">
    <citation type="submission" date="2025-09" db="UniProtKB">
        <authorList>
            <consortium name="Ensembl"/>
        </authorList>
    </citation>
    <scope>IDENTIFICATION</scope>
</reference>
<dbReference type="AlphaFoldDB" id="A0A673VQS3"/>
<dbReference type="Ensembl" id="ENSSTUT00000002675.1">
    <property type="protein sequence ID" value="ENSSTUP00000002509.1"/>
    <property type="gene ID" value="ENSSTUG00000001290.1"/>
</dbReference>
<organism evidence="1 2">
    <name type="scientific">Salmo trutta</name>
    <name type="common">Brown trout</name>
    <dbReference type="NCBI Taxonomy" id="8032"/>
    <lineage>
        <taxon>Eukaryota</taxon>
        <taxon>Metazoa</taxon>
        <taxon>Chordata</taxon>
        <taxon>Craniata</taxon>
        <taxon>Vertebrata</taxon>
        <taxon>Euteleostomi</taxon>
        <taxon>Actinopterygii</taxon>
        <taxon>Neopterygii</taxon>
        <taxon>Teleostei</taxon>
        <taxon>Protacanthopterygii</taxon>
        <taxon>Salmoniformes</taxon>
        <taxon>Salmonidae</taxon>
        <taxon>Salmoninae</taxon>
        <taxon>Salmo</taxon>
    </lineage>
</organism>